<dbReference type="PRINTS" id="PR00696">
    <property type="entry name" value="RSOLVASERUVC"/>
</dbReference>
<dbReference type="GO" id="GO:0003677">
    <property type="term" value="F:DNA binding"/>
    <property type="evidence" value="ECO:0007669"/>
    <property type="project" value="UniProtKB-KW"/>
</dbReference>
<evidence type="ECO:0000256" key="9">
    <source>
        <dbReference type="ARBA" id="ARBA00023125"/>
    </source>
</evidence>
<feature type="active site" evidence="13">
    <location>
        <position position="7"/>
    </location>
</feature>
<feature type="binding site" evidence="13">
    <location>
        <position position="7"/>
    </location>
    <ligand>
        <name>Mg(2+)</name>
        <dbReference type="ChEBI" id="CHEBI:18420"/>
        <label>1</label>
    </ligand>
</feature>
<evidence type="ECO:0000256" key="6">
    <source>
        <dbReference type="ARBA" id="ARBA00022763"/>
    </source>
</evidence>
<evidence type="ECO:0000256" key="12">
    <source>
        <dbReference type="ARBA" id="ARBA00029354"/>
    </source>
</evidence>
<dbReference type="InterPro" id="IPR002176">
    <property type="entry name" value="X-over_junc_endoDNase_RuvC"/>
</dbReference>
<reference evidence="15 16" key="1">
    <citation type="journal article" date="2018" name="Parasitology">
        <title>The reduced genome of Candidatus Kinetoplastibacterium sorsogonicusi, the endosymbiont of Kentomonas sorsogonicus (Trypanosomatidae): loss of the haem-synthesis pathway.</title>
        <authorList>
            <person name="Silva F.M."/>
            <person name="Kostygov A.Y."/>
            <person name="Spodareva V.V."/>
            <person name="Butenko A."/>
            <person name="Tossou R."/>
            <person name="Lukes J."/>
            <person name="Yurchenko V."/>
            <person name="Alves J.M.P."/>
        </authorList>
    </citation>
    <scope>NUCLEOTIDE SEQUENCE [LARGE SCALE GENOMIC DNA]</scope>
    <source>
        <strain evidence="15 16">MF-08</strain>
    </source>
</reference>
<dbReference type="CDD" id="cd16962">
    <property type="entry name" value="RuvC"/>
    <property type="match status" value="1"/>
</dbReference>
<organism evidence="15 16">
    <name type="scientific">Candidatus Kinetoplastidibacterium kentomonadis</name>
    <dbReference type="NCBI Taxonomy" id="1576550"/>
    <lineage>
        <taxon>Bacteria</taxon>
        <taxon>Pseudomonadati</taxon>
        <taxon>Pseudomonadota</taxon>
        <taxon>Betaproteobacteria</taxon>
        <taxon>Candidatus Kinetoplastidibacterium</taxon>
    </lineage>
</organism>
<feature type="active site" evidence="13">
    <location>
        <position position="67"/>
    </location>
</feature>
<keyword evidence="6 13" id="KW-0227">DNA damage</keyword>
<dbReference type="HAMAP" id="MF_00034">
    <property type="entry name" value="RuvC"/>
    <property type="match status" value="1"/>
</dbReference>
<evidence type="ECO:0000256" key="11">
    <source>
        <dbReference type="ARBA" id="ARBA00023204"/>
    </source>
</evidence>
<evidence type="ECO:0000256" key="7">
    <source>
        <dbReference type="ARBA" id="ARBA00022801"/>
    </source>
</evidence>
<comment type="catalytic activity">
    <reaction evidence="12 13">
        <text>Endonucleolytic cleavage at a junction such as a reciprocal single-stranded crossover between two homologous DNA duplexes (Holliday junction).</text>
        <dbReference type="EC" id="3.1.21.10"/>
    </reaction>
</comment>
<sequence>MRILGIDPGLRHTGFGVIDIVGSKSLYVISGTVDVPNNLTMIKRLKIIMDSLKEIALETKPNVAAMEIIFLNNNPATTLLLGQARGAAMCAIANMSIPLYEYTALQIKKSIVGNGRASKYQIQIMVKNLLSLNNIPSEDSADALACSLCHANTFSIKNKLSINQNMIIDNYIKKIKNGRYII</sequence>
<evidence type="ECO:0000256" key="13">
    <source>
        <dbReference type="HAMAP-Rule" id="MF_00034"/>
    </source>
</evidence>
<comment type="function">
    <text evidence="13">The RuvA-RuvB-RuvC complex processes Holliday junction (HJ) DNA during genetic recombination and DNA repair. Endonuclease that resolves HJ intermediates. Cleaves cruciform DNA by making single-stranded nicks across the HJ at symmetrical positions within the homologous arms, yielding a 5'-phosphate and a 3'-hydroxyl group; requires a central core of homology in the junction. The consensus cleavage sequence is 5'-(A/T)TT(C/G)-3'. Cleavage occurs on the 3'-side of the TT dinucleotide at the point of strand exchange. HJ branch migration catalyzed by RuvA-RuvB allows RuvC to scan DNA until it finds its consensus sequence, where it cleaves and resolves the cruciform DNA.</text>
</comment>
<dbReference type="GO" id="GO:0048476">
    <property type="term" value="C:Holliday junction resolvase complex"/>
    <property type="evidence" value="ECO:0007669"/>
    <property type="project" value="UniProtKB-UniRule"/>
</dbReference>
<feature type="active site" evidence="13">
    <location>
        <position position="139"/>
    </location>
</feature>
<evidence type="ECO:0000256" key="2">
    <source>
        <dbReference type="ARBA" id="ARBA00022490"/>
    </source>
</evidence>
<keyword evidence="5 13" id="KW-0255">Endonuclease</keyword>
<keyword evidence="2 13" id="KW-0963">Cytoplasm</keyword>
<comment type="subunit">
    <text evidence="13">Homodimer which binds Holliday junction (HJ) DNA. The HJ becomes 2-fold symmetrical on binding to RuvC with unstacked arms; it has a different conformation from HJ DNA in complex with RuvA. In the full resolvosome a probable DNA-RuvA(4)-RuvB(12)-RuvC(2) complex forms which resolves the HJ.</text>
</comment>
<dbReference type="FunFam" id="3.30.420.10:FF:000002">
    <property type="entry name" value="Crossover junction endodeoxyribonuclease RuvC"/>
    <property type="match status" value="1"/>
</dbReference>
<proteinExistence type="inferred from homology"/>
<evidence type="ECO:0000313" key="15">
    <source>
        <dbReference type="EMBL" id="AWD32629.1"/>
    </source>
</evidence>
<dbReference type="InterPro" id="IPR036397">
    <property type="entry name" value="RNaseH_sf"/>
</dbReference>
<evidence type="ECO:0000313" key="16">
    <source>
        <dbReference type="Proteomes" id="UP000266796"/>
    </source>
</evidence>
<name>A0A3Q8ERJ3_9PROT</name>
<keyword evidence="10 13" id="KW-0233">DNA recombination</keyword>
<evidence type="ECO:0000256" key="14">
    <source>
        <dbReference type="NCBIfam" id="TIGR00228"/>
    </source>
</evidence>
<comment type="cofactor">
    <cofactor evidence="13">
        <name>Mg(2+)</name>
        <dbReference type="ChEBI" id="CHEBI:18420"/>
    </cofactor>
    <text evidence="13">Binds 2 Mg(2+) ion per subunit.</text>
</comment>
<feature type="binding site" evidence="13">
    <location>
        <position position="67"/>
    </location>
    <ligand>
        <name>Mg(2+)</name>
        <dbReference type="ChEBI" id="CHEBI:18420"/>
        <label>2</label>
    </ligand>
</feature>
<gene>
    <name evidence="13 15" type="primary">ruvC</name>
    <name evidence="15" type="ORF">CKSOR_00523</name>
</gene>
<evidence type="ECO:0000256" key="5">
    <source>
        <dbReference type="ARBA" id="ARBA00022759"/>
    </source>
</evidence>
<feature type="binding site" evidence="13">
    <location>
        <position position="139"/>
    </location>
    <ligand>
        <name>Mg(2+)</name>
        <dbReference type="ChEBI" id="CHEBI:18420"/>
        <label>1</label>
    </ligand>
</feature>
<dbReference type="RefSeq" id="WP_108674032.1">
    <property type="nucleotide sequence ID" value="NZ_CP025628.1"/>
</dbReference>
<accession>A0A3Q8ERJ3</accession>
<dbReference type="GO" id="GO:0008821">
    <property type="term" value="F:crossover junction DNA endonuclease activity"/>
    <property type="evidence" value="ECO:0007669"/>
    <property type="project" value="UniProtKB-UniRule"/>
</dbReference>
<protein>
    <recommendedName>
        <fullName evidence="13 14">Crossover junction endodeoxyribonuclease RuvC</fullName>
        <ecNumber evidence="13 14">3.1.21.10</ecNumber>
    </recommendedName>
    <alternativeName>
        <fullName evidence="13">Holliday junction nuclease RuvC</fullName>
    </alternativeName>
    <alternativeName>
        <fullName evidence="13">Holliday junction resolvase RuvC</fullName>
    </alternativeName>
</protein>
<dbReference type="GO" id="GO:0006281">
    <property type="term" value="P:DNA repair"/>
    <property type="evidence" value="ECO:0007669"/>
    <property type="project" value="UniProtKB-UniRule"/>
</dbReference>
<dbReference type="Proteomes" id="UP000266796">
    <property type="component" value="Chromosome"/>
</dbReference>
<keyword evidence="4 13" id="KW-0479">Metal-binding</keyword>
<keyword evidence="11 13" id="KW-0234">DNA repair</keyword>
<keyword evidence="9 13" id="KW-0238">DNA-binding</keyword>
<dbReference type="AlphaFoldDB" id="A0A3Q8ERJ3"/>
<evidence type="ECO:0000256" key="8">
    <source>
        <dbReference type="ARBA" id="ARBA00022842"/>
    </source>
</evidence>
<keyword evidence="3 13" id="KW-0540">Nuclease</keyword>
<dbReference type="EMBL" id="CP025628">
    <property type="protein sequence ID" value="AWD32629.1"/>
    <property type="molecule type" value="Genomic_DNA"/>
</dbReference>
<dbReference type="OrthoDB" id="9805499at2"/>
<dbReference type="InterPro" id="IPR020563">
    <property type="entry name" value="X-over_junc_endoDNase_Mg_BS"/>
</dbReference>
<keyword evidence="8 13" id="KW-0460">Magnesium</keyword>
<dbReference type="InterPro" id="IPR012337">
    <property type="entry name" value="RNaseH-like_sf"/>
</dbReference>
<evidence type="ECO:0000256" key="10">
    <source>
        <dbReference type="ARBA" id="ARBA00023172"/>
    </source>
</evidence>
<keyword evidence="16" id="KW-1185">Reference proteome</keyword>
<dbReference type="GO" id="GO:0005737">
    <property type="term" value="C:cytoplasm"/>
    <property type="evidence" value="ECO:0007669"/>
    <property type="project" value="UniProtKB-SubCell"/>
</dbReference>
<evidence type="ECO:0000256" key="3">
    <source>
        <dbReference type="ARBA" id="ARBA00022722"/>
    </source>
</evidence>
<dbReference type="GO" id="GO:0006310">
    <property type="term" value="P:DNA recombination"/>
    <property type="evidence" value="ECO:0007669"/>
    <property type="project" value="UniProtKB-UniRule"/>
</dbReference>
<dbReference type="PANTHER" id="PTHR30194:SF3">
    <property type="entry name" value="CROSSOVER JUNCTION ENDODEOXYRIBONUCLEASE RUVC"/>
    <property type="match status" value="1"/>
</dbReference>
<dbReference type="Gene3D" id="3.30.420.10">
    <property type="entry name" value="Ribonuclease H-like superfamily/Ribonuclease H"/>
    <property type="match status" value="1"/>
</dbReference>
<dbReference type="Pfam" id="PF02075">
    <property type="entry name" value="RuvC"/>
    <property type="match status" value="1"/>
</dbReference>
<dbReference type="EC" id="3.1.21.10" evidence="13 14"/>
<comment type="similarity">
    <text evidence="1 13">Belongs to the RuvC family.</text>
</comment>
<dbReference type="PROSITE" id="PS01321">
    <property type="entry name" value="RUVC"/>
    <property type="match status" value="1"/>
</dbReference>
<dbReference type="SUPFAM" id="SSF53098">
    <property type="entry name" value="Ribonuclease H-like"/>
    <property type="match status" value="1"/>
</dbReference>
<evidence type="ECO:0000256" key="1">
    <source>
        <dbReference type="ARBA" id="ARBA00009518"/>
    </source>
</evidence>
<dbReference type="GO" id="GO:0000287">
    <property type="term" value="F:magnesium ion binding"/>
    <property type="evidence" value="ECO:0007669"/>
    <property type="project" value="UniProtKB-UniRule"/>
</dbReference>
<dbReference type="PANTHER" id="PTHR30194">
    <property type="entry name" value="CROSSOVER JUNCTION ENDODEOXYRIBONUCLEASE RUVC"/>
    <property type="match status" value="1"/>
</dbReference>
<dbReference type="NCBIfam" id="TIGR00228">
    <property type="entry name" value="ruvC"/>
    <property type="match status" value="1"/>
</dbReference>
<comment type="subcellular location">
    <subcellularLocation>
        <location evidence="13">Cytoplasm</location>
    </subcellularLocation>
</comment>
<evidence type="ECO:0000256" key="4">
    <source>
        <dbReference type="ARBA" id="ARBA00022723"/>
    </source>
</evidence>
<dbReference type="KEGG" id="kso:CKSOR_00523"/>
<keyword evidence="7 13" id="KW-0378">Hydrolase</keyword>